<dbReference type="GO" id="GO:0005886">
    <property type="term" value="C:plasma membrane"/>
    <property type="evidence" value="ECO:0007669"/>
    <property type="project" value="TreeGrafter"/>
</dbReference>
<comment type="subcellular location">
    <subcellularLocation>
        <location evidence="1">Membrane</location>
        <topology evidence="1">Multi-pass membrane protein</topology>
    </subcellularLocation>
</comment>
<keyword evidence="3 9" id="KW-1133">Transmembrane helix</keyword>
<evidence type="ECO:0000256" key="1">
    <source>
        <dbReference type="ARBA" id="ARBA00004141"/>
    </source>
</evidence>
<feature type="transmembrane region" description="Helical" evidence="9">
    <location>
        <begin position="60"/>
        <end position="85"/>
    </location>
</feature>
<evidence type="ECO:0000313" key="12">
    <source>
        <dbReference type="Proteomes" id="UP001152320"/>
    </source>
</evidence>
<comment type="caution">
    <text evidence="11">The sequence shown here is derived from an EMBL/GenBank/DDBJ whole genome shotgun (WGS) entry which is preliminary data.</text>
</comment>
<keyword evidence="5 9" id="KW-0472">Membrane</keyword>
<organism evidence="11 12">
    <name type="scientific">Holothuria leucospilota</name>
    <name type="common">Black long sea cucumber</name>
    <name type="synonym">Mertensiothuria leucospilota</name>
    <dbReference type="NCBI Taxonomy" id="206669"/>
    <lineage>
        <taxon>Eukaryota</taxon>
        <taxon>Metazoa</taxon>
        <taxon>Echinodermata</taxon>
        <taxon>Eleutherozoa</taxon>
        <taxon>Echinozoa</taxon>
        <taxon>Holothuroidea</taxon>
        <taxon>Aspidochirotacea</taxon>
        <taxon>Aspidochirotida</taxon>
        <taxon>Holothuriidae</taxon>
        <taxon>Holothuria</taxon>
    </lineage>
</organism>
<dbReference type="PANTHER" id="PTHR24243:SF233">
    <property type="entry name" value="THYROTROPIN-RELEASING HORMONE RECEPTOR"/>
    <property type="match status" value="1"/>
</dbReference>
<keyword evidence="2 8" id="KW-0812">Transmembrane</keyword>
<comment type="similarity">
    <text evidence="8">Belongs to the G-protein coupled receptor 1 family.</text>
</comment>
<accession>A0A9Q1H855</accession>
<dbReference type="InterPro" id="IPR017452">
    <property type="entry name" value="GPCR_Rhodpsn_7TM"/>
</dbReference>
<dbReference type="PROSITE" id="PS50262">
    <property type="entry name" value="G_PROTEIN_RECEP_F1_2"/>
    <property type="match status" value="1"/>
</dbReference>
<feature type="transmembrane region" description="Helical" evidence="9">
    <location>
        <begin position="326"/>
        <end position="351"/>
    </location>
</feature>
<keyword evidence="12" id="KW-1185">Reference proteome</keyword>
<evidence type="ECO:0000256" key="9">
    <source>
        <dbReference type="SAM" id="Phobius"/>
    </source>
</evidence>
<dbReference type="OrthoDB" id="5962705at2759"/>
<dbReference type="AlphaFoldDB" id="A0A9Q1H855"/>
<dbReference type="SUPFAM" id="SSF81321">
    <property type="entry name" value="Family A G protein-coupled receptor-like"/>
    <property type="match status" value="1"/>
</dbReference>
<dbReference type="EMBL" id="JAIZAY010000009">
    <property type="protein sequence ID" value="KAJ8036629.1"/>
    <property type="molecule type" value="Genomic_DNA"/>
</dbReference>
<name>A0A9Q1H855_HOLLE</name>
<dbReference type="Proteomes" id="UP001152320">
    <property type="component" value="Chromosome 9"/>
</dbReference>
<evidence type="ECO:0000256" key="6">
    <source>
        <dbReference type="ARBA" id="ARBA00023170"/>
    </source>
</evidence>
<dbReference type="Pfam" id="PF00001">
    <property type="entry name" value="7tm_1"/>
    <property type="match status" value="1"/>
</dbReference>
<sequence length="397" mass="45890">MKKVRNKSKITNMEDITDVTQSLEATTSIAVTTSDASSYLVIDIPPDAVQAYVYSSVDRILITVFMPIIFTIGVLGNIAVIVVFFRIKGMRTVTNHYLTNLAIADLIFLLLAVTDRWVLYVSSPIIDDYSYTSRAFCKTFPYIQDASIIVSCYTVILVTVERYIAICWPHKFKQLSTRPRAIMLCTFFWMFALLYKIPDLFFIDHIRQTLIWPEDYEEYAGHRTLCSYCFNPLNDISCQRFRRSLALDQVMLLMVIPITMILYTLIVLQLQRLTNNNVRSSSSSTKMKKQVVRMLIVTITVYVICITPFRILNLCDILGMKISPDYMWAIVNIGRIMTYTNSAINPIIYNIMSDRYRFAFRETFFFCFAGYTPVNVEMSSKSRNTRIYTDKTTVNGR</sequence>
<feature type="transmembrane region" description="Helical" evidence="9">
    <location>
        <begin position="139"/>
        <end position="160"/>
    </location>
</feature>
<keyword evidence="11" id="KW-0527">Neuropeptide</keyword>
<evidence type="ECO:0000313" key="11">
    <source>
        <dbReference type="EMBL" id="KAJ8036629.1"/>
    </source>
</evidence>
<keyword evidence="7 8" id="KW-0807">Transducer</keyword>
<feature type="domain" description="G-protein coupled receptors family 1 profile" evidence="10">
    <location>
        <begin position="76"/>
        <end position="349"/>
    </location>
</feature>
<evidence type="ECO:0000256" key="3">
    <source>
        <dbReference type="ARBA" id="ARBA00022989"/>
    </source>
</evidence>
<dbReference type="GO" id="GO:0004930">
    <property type="term" value="F:G protein-coupled receptor activity"/>
    <property type="evidence" value="ECO:0007669"/>
    <property type="project" value="UniProtKB-KW"/>
</dbReference>
<dbReference type="PRINTS" id="PR00237">
    <property type="entry name" value="GPCRRHODOPSN"/>
</dbReference>
<evidence type="ECO:0000256" key="2">
    <source>
        <dbReference type="ARBA" id="ARBA00022692"/>
    </source>
</evidence>
<dbReference type="CDD" id="cd00637">
    <property type="entry name" value="7tm_classA_rhodopsin-like"/>
    <property type="match status" value="1"/>
</dbReference>
<dbReference type="InterPro" id="IPR000276">
    <property type="entry name" value="GPCR_Rhodpsn"/>
</dbReference>
<dbReference type="Gene3D" id="1.20.1070.10">
    <property type="entry name" value="Rhodopsin 7-helix transmembrane proteins"/>
    <property type="match status" value="1"/>
</dbReference>
<protein>
    <submittedName>
        <fullName evidence="11">Neuropeptides capa receptor</fullName>
    </submittedName>
</protein>
<dbReference type="SMART" id="SM01381">
    <property type="entry name" value="7TM_GPCR_Srsx"/>
    <property type="match status" value="1"/>
</dbReference>
<feature type="transmembrane region" description="Helical" evidence="9">
    <location>
        <begin position="97"/>
        <end position="119"/>
    </location>
</feature>
<keyword evidence="6 8" id="KW-0675">Receptor</keyword>
<dbReference type="GO" id="GO:0007218">
    <property type="term" value="P:neuropeptide signaling pathway"/>
    <property type="evidence" value="ECO:0007669"/>
    <property type="project" value="UniProtKB-KW"/>
</dbReference>
<evidence type="ECO:0000256" key="7">
    <source>
        <dbReference type="ARBA" id="ARBA00023224"/>
    </source>
</evidence>
<reference evidence="11" key="1">
    <citation type="submission" date="2021-10" db="EMBL/GenBank/DDBJ databases">
        <title>Tropical sea cucumber genome reveals ecological adaptation and Cuvierian tubules defense mechanism.</title>
        <authorList>
            <person name="Chen T."/>
        </authorList>
    </citation>
    <scope>NUCLEOTIDE SEQUENCE</scope>
    <source>
        <strain evidence="11">Nanhai2018</strain>
        <tissue evidence="11">Muscle</tissue>
    </source>
</reference>
<dbReference type="PANTHER" id="PTHR24243">
    <property type="entry name" value="G-PROTEIN COUPLED RECEPTOR"/>
    <property type="match status" value="1"/>
</dbReference>
<evidence type="ECO:0000259" key="10">
    <source>
        <dbReference type="PROSITE" id="PS50262"/>
    </source>
</evidence>
<evidence type="ECO:0000256" key="4">
    <source>
        <dbReference type="ARBA" id="ARBA00023040"/>
    </source>
</evidence>
<feature type="transmembrane region" description="Helical" evidence="9">
    <location>
        <begin position="181"/>
        <end position="198"/>
    </location>
</feature>
<proteinExistence type="inferred from homology"/>
<feature type="transmembrane region" description="Helical" evidence="9">
    <location>
        <begin position="250"/>
        <end position="270"/>
    </location>
</feature>
<feature type="transmembrane region" description="Helical" evidence="9">
    <location>
        <begin position="291"/>
        <end position="311"/>
    </location>
</feature>
<evidence type="ECO:0000256" key="8">
    <source>
        <dbReference type="RuleBase" id="RU000688"/>
    </source>
</evidence>
<keyword evidence="4 8" id="KW-0297">G-protein coupled receptor</keyword>
<dbReference type="PROSITE" id="PS00237">
    <property type="entry name" value="G_PROTEIN_RECEP_F1_1"/>
    <property type="match status" value="1"/>
</dbReference>
<gene>
    <name evidence="11" type="ORF">HOLleu_20660</name>
</gene>
<evidence type="ECO:0000256" key="5">
    <source>
        <dbReference type="ARBA" id="ARBA00023136"/>
    </source>
</evidence>